<organism evidence="1 2">
    <name type="scientific">Methylobacterium crusticola</name>
    <dbReference type="NCBI Taxonomy" id="1697972"/>
    <lineage>
        <taxon>Bacteria</taxon>
        <taxon>Pseudomonadati</taxon>
        <taxon>Pseudomonadota</taxon>
        <taxon>Alphaproteobacteria</taxon>
        <taxon>Hyphomicrobiales</taxon>
        <taxon>Methylobacteriaceae</taxon>
        <taxon>Methylobacterium</taxon>
    </lineage>
</organism>
<accession>A0ABQ4R5H6</accession>
<evidence type="ECO:0000313" key="1">
    <source>
        <dbReference type="EMBL" id="GJD52400.1"/>
    </source>
</evidence>
<dbReference type="Pfam" id="PF13262">
    <property type="entry name" value="DUF4054"/>
    <property type="match status" value="1"/>
</dbReference>
<evidence type="ECO:0000313" key="2">
    <source>
        <dbReference type="Proteomes" id="UP001055167"/>
    </source>
</evidence>
<gene>
    <name evidence="1" type="ORF">OPKNFCMD_5165</name>
</gene>
<reference evidence="1" key="2">
    <citation type="submission" date="2021-08" db="EMBL/GenBank/DDBJ databases">
        <authorList>
            <person name="Tani A."/>
            <person name="Ola A."/>
            <person name="Ogura Y."/>
            <person name="Katsura K."/>
            <person name="Hayashi T."/>
        </authorList>
    </citation>
    <scope>NUCLEOTIDE SEQUENCE</scope>
    <source>
        <strain evidence="1">KCTC 52305</strain>
    </source>
</reference>
<dbReference type="InterPro" id="IPR025127">
    <property type="entry name" value="DUF4054"/>
</dbReference>
<protein>
    <recommendedName>
        <fullName evidence="3">DUF4054 domain-containing protein</fullName>
    </recommendedName>
</protein>
<dbReference type="RefSeq" id="WP_128566501.1">
    <property type="nucleotide sequence ID" value="NZ_BPQH01000019.1"/>
</dbReference>
<name>A0ABQ4R5H6_9HYPH</name>
<keyword evidence="2" id="KW-1185">Reference proteome</keyword>
<comment type="caution">
    <text evidence="1">The sequence shown here is derived from an EMBL/GenBank/DDBJ whole genome shotgun (WGS) entry which is preliminary data.</text>
</comment>
<proteinExistence type="predicted"/>
<evidence type="ECO:0008006" key="3">
    <source>
        <dbReference type="Google" id="ProtNLM"/>
    </source>
</evidence>
<dbReference type="EMBL" id="BPQH01000019">
    <property type="protein sequence ID" value="GJD52400.1"/>
    <property type="molecule type" value="Genomic_DNA"/>
</dbReference>
<dbReference type="Proteomes" id="UP001055167">
    <property type="component" value="Unassembled WGS sequence"/>
</dbReference>
<reference evidence="1" key="1">
    <citation type="journal article" date="2021" name="Front. Microbiol.">
        <title>Comprehensive Comparative Genomics and Phenotyping of Methylobacterium Species.</title>
        <authorList>
            <person name="Alessa O."/>
            <person name="Ogura Y."/>
            <person name="Fujitani Y."/>
            <person name="Takami H."/>
            <person name="Hayashi T."/>
            <person name="Sahin N."/>
            <person name="Tani A."/>
        </authorList>
    </citation>
    <scope>NUCLEOTIDE SEQUENCE</scope>
    <source>
        <strain evidence="1">KCTC 52305</strain>
    </source>
</reference>
<sequence length="124" mass="12738">MTDAPAPADLKARFPAFAAVPDAAVAAALAEAAARVDATWAPADFALGRMLYAAHVMTLDGLGGPEADLARAGALDLRSLRSGALHIERREAPAEALSGTLGLTSYGRRFHEAMRRNGAGAAVV</sequence>